<proteinExistence type="predicted"/>
<keyword evidence="2" id="KW-1185">Reference proteome</keyword>
<reference evidence="1 2" key="1">
    <citation type="submission" date="2021-06" db="EMBL/GenBank/DDBJ databases">
        <title>Caerostris darwini draft genome.</title>
        <authorList>
            <person name="Kono N."/>
            <person name="Arakawa K."/>
        </authorList>
    </citation>
    <scope>NUCLEOTIDE SEQUENCE [LARGE SCALE GENOMIC DNA]</scope>
</reference>
<evidence type="ECO:0000313" key="1">
    <source>
        <dbReference type="EMBL" id="GIY22408.1"/>
    </source>
</evidence>
<dbReference type="AlphaFoldDB" id="A0AAV4RKD2"/>
<organism evidence="1 2">
    <name type="scientific">Caerostris darwini</name>
    <dbReference type="NCBI Taxonomy" id="1538125"/>
    <lineage>
        <taxon>Eukaryota</taxon>
        <taxon>Metazoa</taxon>
        <taxon>Ecdysozoa</taxon>
        <taxon>Arthropoda</taxon>
        <taxon>Chelicerata</taxon>
        <taxon>Arachnida</taxon>
        <taxon>Araneae</taxon>
        <taxon>Araneomorphae</taxon>
        <taxon>Entelegynae</taxon>
        <taxon>Araneoidea</taxon>
        <taxon>Araneidae</taxon>
        <taxon>Caerostris</taxon>
    </lineage>
</organism>
<gene>
    <name evidence="1" type="ORF">CDAR_591131</name>
</gene>
<protein>
    <submittedName>
        <fullName evidence="1">Uncharacterized protein</fullName>
    </submittedName>
</protein>
<dbReference type="Proteomes" id="UP001054837">
    <property type="component" value="Unassembled WGS sequence"/>
</dbReference>
<name>A0AAV4RKD2_9ARAC</name>
<sequence length="104" mass="11624">MFIFPIPSYGKKGEATHQSNETSGSTVIAAIHHPCLVDSDYTPLPQDGAEFLSQTKARVHTLELIVLQWLLFWKQTDFNKCLYMEGSVIPMTLMLNALAALQTL</sequence>
<evidence type="ECO:0000313" key="2">
    <source>
        <dbReference type="Proteomes" id="UP001054837"/>
    </source>
</evidence>
<accession>A0AAV4RKD2</accession>
<dbReference type="EMBL" id="BPLQ01006436">
    <property type="protein sequence ID" value="GIY22408.1"/>
    <property type="molecule type" value="Genomic_DNA"/>
</dbReference>
<comment type="caution">
    <text evidence="1">The sequence shown here is derived from an EMBL/GenBank/DDBJ whole genome shotgun (WGS) entry which is preliminary data.</text>
</comment>